<organism evidence="1 2">
    <name type="scientific">Parelaphostrongylus tenuis</name>
    <name type="common">Meningeal worm</name>
    <dbReference type="NCBI Taxonomy" id="148309"/>
    <lineage>
        <taxon>Eukaryota</taxon>
        <taxon>Metazoa</taxon>
        <taxon>Ecdysozoa</taxon>
        <taxon>Nematoda</taxon>
        <taxon>Chromadorea</taxon>
        <taxon>Rhabditida</taxon>
        <taxon>Rhabditina</taxon>
        <taxon>Rhabditomorpha</taxon>
        <taxon>Strongyloidea</taxon>
        <taxon>Metastrongylidae</taxon>
        <taxon>Parelaphostrongylus</taxon>
    </lineage>
</organism>
<accession>A0AAD5WFA0</accession>
<name>A0AAD5WFA0_PARTN</name>
<sequence length="189" mass="20913">MSRTTAGACNEREQRKESVKLTRVITIYNGYECAALRFRFRGNDMSPNGDSYKADESELLAFHNDLVKVISNEKSSHMFGVGDFDARLGRPLGAKIAISNGYSTVEAVQVTIRGNSAPTNGKSDEDKVPFFLPFISNELSAAIKRCFKRAATSAFFPPDDAYVPHEGVENSQTLREKITFTDFQVKAIA</sequence>
<reference evidence="1" key="1">
    <citation type="submission" date="2021-06" db="EMBL/GenBank/DDBJ databases">
        <title>Parelaphostrongylus tenuis whole genome reference sequence.</title>
        <authorList>
            <person name="Garwood T.J."/>
            <person name="Larsen P.A."/>
            <person name="Fountain-Jones N.M."/>
            <person name="Garbe J.R."/>
            <person name="Macchietto M.G."/>
            <person name="Kania S.A."/>
            <person name="Gerhold R.W."/>
            <person name="Richards J.E."/>
            <person name="Wolf T.M."/>
        </authorList>
    </citation>
    <scope>NUCLEOTIDE SEQUENCE</scope>
    <source>
        <strain evidence="1">MNPRO001-30</strain>
        <tissue evidence="1">Meninges</tissue>
    </source>
</reference>
<keyword evidence="2" id="KW-1185">Reference proteome</keyword>
<evidence type="ECO:0000313" key="2">
    <source>
        <dbReference type="Proteomes" id="UP001196413"/>
    </source>
</evidence>
<dbReference type="Proteomes" id="UP001196413">
    <property type="component" value="Unassembled WGS sequence"/>
</dbReference>
<evidence type="ECO:0000313" key="1">
    <source>
        <dbReference type="EMBL" id="KAJ1368104.1"/>
    </source>
</evidence>
<protein>
    <submittedName>
        <fullName evidence="1">Uncharacterized protein</fullName>
    </submittedName>
</protein>
<dbReference type="EMBL" id="JAHQIW010006091">
    <property type="protein sequence ID" value="KAJ1368104.1"/>
    <property type="molecule type" value="Genomic_DNA"/>
</dbReference>
<proteinExistence type="predicted"/>
<comment type="caution">
    <text evidence="1">The sequence shown here is derived from an EMBL/GenBank/DDBJ whole genome shotgun (WGS) entry which is preliminary data.</text>
</comment>
<gene>
    <name evidence="1" type="ORF">KIN20_029171</name>
</gene>
<dbReference type="AlphaFoldDB" id="A0AAD5WFA0"/>